<name>A0A2P6QY64_ROSCH</name>
<organism evidence="1 2">
    <name type="scientific">Rosa chinensis</name>
    <name type="common">China rose</name>
    <dbReference type="NCBI Taxonomy" id="74649"/>
    <lineage>
        <taxon>Eukaryota</taxon>
        <taxon>Viridiplantae</taxon>
        <taxon>Streptophyta</taxon>
        <taxon>Embryophyta</taxon>
        <taxon>Tracheophyta</taxon>
        <taxon>Spermatophyta</taxon>
        <taxon>Magnoliopsida</taxon>
        <taxon>eudicotyledons</taxon>
        <taxon>Gunneridae</taxon>
        <taxon>Pentapetalae</taxon>
        <taxon>rosids</taxon>
        <taxon>fabids</taxon>
        <taxon>Rosales</taxon>
        <taxon>Rosaceae</taxon>
        <taxon>Rosoideae</taxon>
        <taxon>Rosoideae incertae sedis</taxon>
        <taxon>Rosa</taxon>
    </lineage>
</organism>
<gene>
    <name evidence="1" type="ORF">RchiOBHm_Chr4g0421491</name>
</gene>
<accession>A0A2P6QY64</accession>
<evidence type="ECO:0000313" key="2">
    <source>
        <dbReference type="Proteomes" id="UP000238479"/>
    </source>
</evidence>
<dbReference type="Gramene" id="PRQ39114">
    <property type="protein sequence ID" value="PRQ39114"/>
    <property type="gene ID" value="RchiOBHm_Chr4g0421491"/>
</dbReference>
<dbReference type="EMBL" id="PDCK01000042">
    <property type="protein sequence ID" value="PRQ39114.1"/>
    <property type="molecule type" value="Genomic_DNA"/>
</dbReference>
<proteinExistence type="predicted"/>
<dbReference type="Proteomes" id="UP000238479">
    <property type="component" value="Chromosome 4"/>
</dbReference>
<evidence type="ECO:0000313" key="1">
    <source>
        <dbReference type="EMBL" id="PRQ39114.1"/>
    </source>
</evidence>
<sequence>MTSTTPPCQLLIPPPSPSLFFILAEIPRPYKPFSVLHFSPYLSVHSLLLYLVIHSTS</sequence>
<keyword evidence="2" id="KW-1185">Reference proteome</keyword>
<reference evidence="1 2" key="1">
    <citation type="journal article" date="2018" name="Nat. Genet.">
        <title>The Rosa genome provides new insights in the design of modern roses.</title>
        <authorList>
            <person name="Bendahmane M."/>
        </authorList>
    </citation>
    <scope>NUCLEOTIDE SEQUENCE [LARGE SCALE GENOMIC DNA]</scope>
    <source>
        <strain evidence="2">cv. Old Blush</strain>
    </source>
</reference>
<comment type="caution">
    <text evidence="1">The sequence shown here is derived from an EMBL/GenBank/DDBJ whole genome shotgun (WGS) entry which is preliminary data.</text>
</comment>
<protein>
    <submittedName>
        <fullName evidence="1">Uncharacterized protein</fullName>
    </submittedName>
</protein>
<dbReference type="AlphaFoldDB" id="A0A2P6QY64"/>